<feature type="region of interest" description="Disordered" evidence="1">
    <location>
        <begin position="1"/>
        <end position="30"/>
    </location>
</feature>
<organism evidence="2">
    <name type="scientific">Cronobacter turicensis</name>
    <dbReference type="NCBI Taxonomy" id="413502"/>
    <lineage>
        <taxon>Bacteria</taxon>
        <taxon>Pseudomonadati</taxon>
        <taxon>Pseudomonadota</taxon>
        <taxon>Gammaproteobacteria</taxon>
        <taxon>Enterobacterales</taxon>
        <taxon>Enterobacteriaceae</taxon>
        <taxon>Cronobacter</taxon>
    </lineage>
</organism>
<feature type="compositionally biased region" description="Basic and acidic residues" evidence="1">
    <location>
        <begin position="1"/>
        <end position="12"/>
    </location>
</feature>
<dbReference type="EMBL" id="MSAG01000008">
    <property type="protein sequence ID" value="PUX24508.1"/>
    <property type="molecule type" value="Genomic_DNA"/>
</dbReference>
<comment type="caution">
    <text evidence="2">The sequence shown here is derived from an EMBL/GenBank/DDBJ whole genome shotgun (WGS) entry which is preliminary data.</text>
</comment>
<name>A0A2T7B821_9ENTR</name>
<proteinExistence type="predicted"/>
<evidence type="ECO:0000313" key="2">
    <source>
        <dbReference type="EMBL" id="PUX24508.1"/>
    </source>
</evidence>
<reference evidence="2" key="1">
    <citation type="submission" date="2016-12" db="EMBL/GenBank/DDBJ databases">
        <title>Analysis of the Molecular Diversity Among Cronobacter Species Isolated from Filth Flies Using a Pan Genomic DNA Microarray.</title>
        <authorList>
            <person name="Pava-Ripoll M."/>
            <person name="Tall B."/>
            <person name="Farber J."/>
            <person name="Fanning S."/>
            <person name="Lehner A."/>
            <person name="Stephan R."/>
            <person name="Pagotto F."/>
            <person name="Iverson C."/>
            <person name="Ziobro G."/>
            <person name="Miller A."/>
            <person name="Pearson R."/>
            <person name="Yan Q."/>
            <person name="Kim M."/>
            <person name="Jeong S."/>
            <person name="Park J."/>
            <person name="Jun S."/>
            <person name="Choi H."/>
            <person name="Chung T."/>
            <person name="Yoo Y."/>
            <person name="Park E."/>
            <person name="Hwang S."/>
            <person name="Lee B."/>
            <person name="Sathyamoorthy V."/>
            <person name="Carter L."/>
            <person name="Mammel M."/>
            <person name="Jackson S."/>
            <person name="Kothary M."/>
            <person name="Patel I."/>
            <person name="Grim C."/>
            <person name="Gopinath G."/>
            <person name="Gangiredla J."/>
            <person name="Chase H."/>
        </authorList>
    </citation>
    <scope>NUCLEOTIDE SEQUENCE [LARGE SCALE GENOMIC DNA]</scope>
    <source>
        <strain evidence="2">MOD1-Sh41s</strain>
    </source>
</reference>
<dbReference type="AlphaFoldDB" id="A0A2T7B821"/>
<protein>
    <submittedName>
        <fullName evidence="2">Uncharacterized protein</fullName>
    </submittedName>
</protein>
<gene>
    <name evidence="2" type="ORF">BS411_05635</name>
</gene>
<evidence type="ECO:0000256" key="1">
    <source>
        <dbReference type="SAM" id="MobiDB-lite"/>
    </source>
</evidence>
<sequence>MQEGGKPGEPRELTSVSDRGRQARPTRLRRERRRVLNIIEMGCLGLYERTIFRFAKQCQYARQVARGYHQGCAGREHP</sequence>
<accession>A0A2T7B821</accession>